<protein>
    <submittedName>
        <fullName evidence="1">Uncharacterized protein</fullName>
    </submittedName>
</protein>
<proteinExistence type="predicted"/>
<comment type="caution">
    <text evidence="1">The sequence shown here is derived from an EMBL/GenBank/DDBJ whole genome shotgun (WGS) entry which is preliminary data.</text>
</comment>
<name>A0A9K3EN56_HELAN</name>
<dbReference type="EMBL" id="MNCJ02000327">
    <property type="protein sequence ID" value="KAF5776357.1"/>
    <property type="molecule type" value="Genomic_DNA"/>
</dbReference>
<reference evidence="1" key="1">
    <citation type="journal article" date="2017" name="Nature">
        <title>The sunflower genome provides insights into oil metabolism, flowering and Asterid evolution.</title>
        <authorList>
            <person name="Badouin H."/>
            <person name="Gouzy J."/>
            <person name="Grassa C.J."/>
            <person name="Murat F."/>
            <person name="Staton S.E."/>
            <person name="Cottret L."/>
            <person name="Lelandais-Briere C."/>
            <person name="Owens G.L."/>
            <person name="Carrere S."/>
            <person name="Mayjonade B."/>
            <person name="Legrand L."/>
            <person name="Gill N."/>
            <person name="Kane N.C."/>
            <person name="Bowers J.E."/>
            <person name="Hubner S."/>
            <person name="Bellec A."/>
            <person name="Berard A."/>
            <person name="Berges H."/>
            <person name="Blanchet N."/>
            <person name="Boniface M.C."/>
            <person name="Brunel D."/>
            <person name="Catrice O."/>
            <person name="Chaidir N."/>
            <person name="Claudel C."/>
            <person name="Donnadieu C."/>
            <person name="Faraut T."/>
            <person name="Fievet G."/>
            <person name="Helmstetter N."/>
            <person name="King M."/>
            <person name="Knapp S.J."/>
            <person name="Lai Z."/>
            <person name="Le Paslier M.C."/>
            <person name="Lippi Y."/>
            <person name="Lorenzon L."/>
            <person name="Mandel J.R."/>
            <person name="Marage G."/>
            <person name="Marchand G."/>
            <person name="Marquand E."/>
            <person name="Bret-Mestries E."/>
            <person name="Morien E."/>
            <person name="Nambeesan S."/>
            <person name="Nguyen T."/>
            <person name="Pegot-Espagnet P."/>
            <person name="Pouilly N."/>
            <person name="Raftis F."/>
            <person name="Sallet E."/>
            <person name="Schiex T."/>
            <person name="Thomas J."/>
            <person name="Vandecasteele C."/>
            <person name="Vares D."/>
            <person name="Vear F."/>
            <person name="Vautrin S."/>
            <person name="Crespi M."/>
            <person name="Mangin B."/>
            <person name="Burke J.M."/>
            <person name="Salse J."/>
            <person name="Munos S."/>
            <person name="Vincourt P."/>
            <person name="Rieseberg L.H."/>
            <person name="Langlade N.B."/>
        </authorList>
    </citation>
    <scope>NUCLEOTIDE SEQUENCE</scope>
    <source>
        <tissue evidence="1">Leaves</tissue>
    </source>
</reference>
<evidence type="ECO:0000313" key="2">
    <source>
        <dbReference type="Proteomes" id="UP000215914"/>
    </source>
</evidence>
<accession>A0A9K3EN56</accession>
<dbReference type="AlphaFoldDB" id="A0A9K3EN56"/>
<gene>
    <name evidence="1" type="ORF">HanXRQr2_Chr12g0523351</name>
</gene>
<organism evidence="1 2">
    <name type="scientific">Helianthus annuus</name>
    <name type="common">Common sunflower</name>
    <dbReference type="NCBI Taxonomy" id="4232"/>
    <lineage>
        <taxon>Eukaryota</taxon>
        <taxon>Viridiplantae</taxon>
        <taxon>Streptophyta</taxon>
        <taxon>Embryophyta</taxon>
        <taxon>Tracheophyta</taxon>
        <taxon>Spermatophyta</taxon>
        <taxon>Magnoliopsida</taxon>
        <taxon>eudicotyledons</taxon>
        <taxon>Gunneridae</taxon>
        <taxon>Pentapetalae</taxon>
        <taxon>asterids</taxon>
        <taxon>campanulids</taxon>
        <taxon>Asterales</taxon>
        <taxon>Asteraceae</taxon>
        <taxon>Asteroideae</taxon>
        <taxon>Heliantheae alliance</taxon>
        <taxon>Heliantheae</taxon>
        <taxon>Helianthus</taxon>
    </lineage>
</organism>
<reference evidence="1" key="2">
    <citation type="submission" date="2020-06" db="EMBL/GenBank/DDBJ databases">
        <title>Helianthus annuus Genome sequencing and assembly Release 2.</title>
        <authorList>
            <person name="Gouzy J."/>
            <person name="Langlade N."/>
            <person name="Munos S."/>
        </authorList>
    </citation>
    <scope>NUCLEOTIDE SEQUENCE</scope>
    <source>
        <tissue evidence="1">Leaves</tissue>
    </source>
</reference>
<dbReference type="Proteomes" id="UP000215914">
    <property type="component" value="Unassembled WGS sequence"/>
</dbReference>
<evidence type="ECO:0000313" key="1">
    <source>
        <dbReference type="EMBL" id="KAF5776357.1"/>
    </source>
</evidence>
<dbReference type="Gramene" id="mRNA:HanXRQr2_Chr12g0523351">
    <property type="protein sequence ID" value="CDS:HanXRQr2_Chr12g0523351.1"/>
    <property type="gene ID" value="HanXRQr2_Chr12g0523351"/>
</dbReference>
<dbReference type="PANTHER" id="PTHR35307">
    <property type="entry name" value="PROTEIN, PUTATIVE-RELATED"/>
    <property type="match status" value="1"/>
</dbReference>
<keyword evidence="2" id="KW-1185">Reference proteome</keyword>
<dbReference type="OrthoDB" id="1915303at2759"/>
<sequence length="239" mass="27171">MFDKDDHHVQCSPLKVEYLDCWSLTVVTLTTIAITLPNIEKVKLDNLLKSVRQGLQYVTLVEETLDVNVSIQKAAKILWEEVDFCHKWLGNKLKKIASQVKKDGAQVDTNMQIVQLFLKKATSKIEEGRGSPNICGNSMYRVTETIIRDKESHKELFDELSSRITDIMAACLTNLPQAIAKKCHTSVIEKREESVKGAVKLLGETKEIINILQEDYDIPNMELKDLPFIDKWCAYFSGP</sequence>
<dbReference type="PANTHER" id="PTHR35307:SF6">
    <property type="entry name" value="TRANSMEMBRANE PROTEIN"/>
    <property type="match status" value="1"/>
</dbReference>